<dbReference type="InterPro" id="IPR011022">
    <property type="entry name" value="Arrestin_C-like"/>
</dbReference>
<dbReference type="AlphaFoldDB" id="A0A816SXH5"/>
<gene>
    <name evidence="5" type="ORF">OVN521_LOCUS10848</name>
    <name evidence="6" type="ORF">UXM345_LOCUS20054</name>
    <name evidence="4" type="ORF">WKI299_LOCUS25534</name>
    <name evidence="3" type="ORF">XDN619_LOCUS16576</name>
</gene>
<evidence type="ECO:0000313" key="5">
    <source>
        <dbReference type="EMBL" id="CAF3925861.1"/>
    </source>
</evidence>
<dbReference type="InterPro" id="IPR014756">
    <property type="entry name" value="Ig_E-set"/>
</dbReference>
<dbReference type="Pfam" id="PF02752">
    <property type="entry name" value="Arrestin_C"/>
    <property type="match status" value="1"/>
</dbReference>
<sequence length="349" mass="39564">MGSGNSAQININLDRAVPFFYSGESVSGSVNVNITEGQIKVDEVFIVLKGEAGYTTTRTVSNSNGSTHTQTDYHTICFFSEKKVLDSPGLGKNELEYHSGQYAWRFDIPLTPHLPPTINESNKYPRVRYYLKFVIDKPWYKRNADETLYLTVFPYINLSSNPQCLVPSLFGDHNRKDVTVKGTIDKLGYVPGETITGKLEIENPRRILLKKLHLSLVQQSRIECNTHKVTIFEMILPTITNTRQEQIVERFSLAIPQTYVAPSYQFMGGFHHTANVNISYMLEFNVKIEGMFTNLNINIPITLGTESDANPNQHKLHDASNAYPNYVSYYPEIVEDPQYNPPSYSSVSQ</sequence>
<keyword evidence="7" id="KW-1185">Reference proteome</keyword>
<dbReference type="InterPro" id="IPR050357">
    <property type="entry name" value="Arrestin_domain-protein"/>
</dbReference>
<dbReference type="GO" id="GO:0015031">
    <property type="term" value="P:protein transport"/>
    <property type="evidence" value="ECO:0007669"/>
    <property type="project" value="TreeGrafter"/>
</dbReference>
<evidence type="ECO:0000259" key="2">
    <source>
        <dbReference type="SMART" id="SM01017"/>
    </source>
</evidence>
<name>A0A816SXH5_9BILA</name>
<dbReference type="EMBL" id="CAJOBG010001405">
    <property type="protein sequence ID" value="CAF3925861.1"/>
    <property type="molecule type" value="Genomic_DNA"/>
</dbReference>
<dbReference type="GO" id="GO:0005737">
    <property type="term" value="C:cytoplasm"/>
    <property type="evidence" value="ECO:0007669"/>
    <property type="project" value="TreeGrafter"/>
</dbReference>
<dbReference type="SMART" id="SM01017">
    <property type="entry name" value="Arrestin_C"/>
    <property type="match status" value="1"/>
</dbReference>
<dbReference type="EMBL" id="CAJNRG010007058">
    <property type="protein sequence ID" value="CAF2090942.1"/>
    <property type="molecule type" value="Genomic_DNA"/>
</dbReference>
<dbReference type="InterPro" id="IPR014752">
    <property type="entry name" value="Arrestin-like_C"/>
</dbReference>
<dbReference type="SUPFAM" id="SSF81296">
    <property type="entry name" value="E set domains"/>
    <property type="match status" value="2"/>
</dbReference>
<feature type="domain" description="Arrestin C-terminal-like" evidence="2">
    <location>
        <begin position="174"/>
        <end position="308"/>
    </location>
</feature>
<dbReference type="EMBL" id="CAJNRF010011017">
    <property type="protein sequence ID" value="CAF2127044.1"/>
    <property type="molecule type" value="Genomic_DNA"/>
</dbReference>
<dbReference type="Pfam" id="PF00339">
    <property type="entry name" value="Arrestin_N"/>
    <property type="match status" value="1"/>
</dbReference>
<dbReference type="Proteomes" id="UP000663842">
    <property type="component" value="Unassembled WGS sequence"/>
</dbReference>
<evidence type="ECO:0000313" key="7">
    <source>
        <dbReference type="Proteomes" id="UP000663866"/>
    </source>
</evidence>
<organism evidence="3 8">
    <name type="scientific">Rotaria magnacalcarata</name>
    <dbReference type="NCBI Taxonomy" id="392030"/>
    <lineage>
        <taxon>Eukaryota</taxon>
        <taxon>Metazoa</taxon>
        <taxon>Spiralia</taxon>
        <taxon>Gnathifera</taxon>
        <taxon>Rotifera</taxon>
        <taxon>Eurotatoria</taxon>
        <taxon>Bdelloidea</taxon>
        <taxon>Philodinida</taxon>
        <taxon>Philodinidae</taxon>
        <taxon>Rotaria</taxon>
    </lineage>
</organism>
<dbReference type="Proteomes" id="UP000663866">
    <property type="component" value="Unassembled WGS sequence"/>
</dbReference>
<dbReference type="PANTHER" id="PTHR11188:SF17">
    <property type="entry name" value="FI21816P1"/>
    <property type="match status" value="1"/>
</dbReference>
<dbReference type="EMBL" id="CAJOBF010002933">
    <property type="protein sequence ID" value="CAF4064708.1"/>
    <property type="molecule type" value="Genomic_DNA"/>
</dbReference>
<evidence type="ECO:0000313" key="4">
    <source>
        <dbReference type="EMBL" id="CAF2127044.1"/>
    </source>
</evidence>
<accession>A0A816SXH5</accession>
<dbReference type="Proteomes" id="UP000663856">
    <property type="component" value="Unassembled WGS sequence"/>
</dbReference>
<evidence type="ECO:0000313" key="3">
    <source>
        <dbReference type="EMBL" id="CAF2090942.1"/>
    </source>
</evidence>
<dbReference type="Gene3D" id="2.60.40.640">
    <property type="match status" value="2"/>
</dbReference>
<dbReference type="Proteomes" id="UP000663887">
    <property type="component" value="Unassembled WGS sequence"/>
</dbReference>
<evidence type="ECO:0000256" key="1">
    <source>
        <dbReference type="ARBA" id="ARBA00005298"/>
    </source>
</evidence>
<dbReference type="InterPro" id="IPR011021">
    <property type="entry name" value="Arrestin-like_N"/>
</dbReference>
<protein>
    <recommendedName>
        <fullName evidence="2">Arrestin C-terminal-like domain-containing protein</fullName>
    </recommendedName>
</protein>
<comment type="caution">
    <text evidence="3">The sequence shown here is derived from an EMBL/GenBank/DDBJ whole genome shotgun (WGS) entry which is preliminary data.</text>
</comment>
<comment type="similarity">
    <text evidence="1">Belongs to the arrestin family.</text>
</comment>
<proteinExistence type="inferred from homology"/>
<reference evidence="3" key="1">
    <citation type="submission" date="2021-02" db="EMBL/GenBank/DDBJ databases">
        <authorList>
            <person name="Nowell W R."/>
        </authorList>
    </citation>
    <scope>NUCLEOTIDE SEQUENCE</scope>
</reference>
<evidence type="ECO:0000313" key="6">
    <source>
        <dbReference type="EMBL" id="CAF4064708.1"/>
    </source>
</evidence>
<evidence type="ECO:0000313" key="8">
    <source>
        <dbReference type="Proteomes" id="UP000663887"/>
    </source>
</evidence>
<dbReference type="PANTHER" id="PTHR11188">
    <property type="entry name" value="ARRESTIN DOMAIN CONTAINING PROTEIN"/>
    <property type="match status" value="1"/>
</dbReference>